<comment type="caution">
    <text evidence="3">The sequence shown here is derived from an EMBL/GenBank/DDBJ whole genome shotgun (WGS) entry which is preliminary data.</text>
</comment>
<feature type="region of interest" description="Disordered" evidence="1">
    <location>
        <begin position="330"/>
        <end position="355"/>
    </location>
</feature>
<evidence type="ECO:0000313" key="4">
    <source>
        <dbReference type="Proteomes" id="UP001213000"/>
    </source>
</evidence>
<feature type="transmembrane region" description="Helical" evidence="2">
    <location>
        <begin position="29"/>
        <end position="50"/>
    </location>
</feature>
<feature type="transmembrane region" description="Helical" evidence="2">
    <location>
        <begin position="71"/>
        <end position="91"/>
    </location>
</feature>
<keyword evidence="4" id="KW-1185">Reference proteome</keyword>
<gene>
    <name evidence="3" type="ORF">NP233_g9009</name>
</gene>
<sequence>MGVTSSFPPGFELVPAFRHWMHGYMLQTLFYGANAIIFFLSIWVLSIHIMKGLHIRADRFHKHHLLQNALLLLYSIVMFGLSTVLMAHQTVMAGDAWFKFLDNVDTSARIIVEGVFGDRAGLQKACSTTLVLINWGTIGMLLWRCVVHWKIRSVFPSEIMVLPFLVFAACIATGLLQVVRTVGLDAVAPSTRQKNWTLIAWALSTGEHYLLAIMIATRILYHRTTIQKELNAKDVNKFAGYLTISYDSGFIVLPFATAYLIALAKFPNLIFLFQAAVAQNQVMLSLLIVQRLSAGRAWSGKTIDCILNASRKATEHSIKQAQVEDITTMGFNPNTEVSSTQNDDDSERSKKRGNHDLVTDIKKFQGAVNKV</sequence>
<name>A0AAD5YTB1_9AGAR</name>
<feature type="transmembrane region" description="Helical" evidence="2">
    <location>
        <begin position="199"/>
        <end position="221"/>
    </location>
</feature>
<proteinExistence type="predicted"/>
<dbReference type="AlphaFoldDB" id="A0AAD5YTB1"/>
<feature type="compositionally biased region" description="Polar residues" evidence="1">
    <location>
        <begin position="330"/>
        <end position="341"/>
    </location>
</feature>
<protein>
    <submittedName>
        <fullName evidence="3">Uncharacterized protein</fullName>
    </submittedName>
</protein>
<feature type="transmembrane region" description="Helical" evidence="2">
    <location>
        <begin position="159"/>
        <end position="179"/>
    </location>
</feature>
<organism evidence="3 4">
    <name type="scientific">Leucocoprinus birnbaumii</name>
    <dbReference type="NCBI Taxonomy" id="56174"/>
    <lineage>
        <taxon>Eukaryota</taxon>
        <taxon>Fungi</taxon>
        <taxon>Dikarya</taxon>
        <taxon>Basidiomycota</taxon>
        <taxon>Agaricomycotina</taxon>
        <taxon>Agaricomycetes</taxon>
        <taxon>Agaricomycetidae</taxon>
        <taxon>Agaricales</taxon>
        <taxon>Agaricineae</taxon>
        <taxon>Agaricaceae</taxon>
        <taxon>Leucocoprinus</taxon>
    </lineage>
</organism>
<evidence type="ECO:0000256" key="2">
    <source>
        <dbReference type="SAM" id="Phobius"/>
    </source>
</evidence>
<accession>A0AAD5YTB1</accession>
<keyword evidence="2" id="KW-0812">Transmembrane</keyword>
<reference evidence="3" key="1">
    <citation type="submission" date="2022-07" db="EMBL/GenBank/DDBJ databases">
        <title>Genome Sequence of Leucocoprinus birnbaumii.</title>
        <authorList>
            <person name="Buettner E."/>
        </authorList>
    </citation>
    <scope>NUCLEOTIDE SEQUENCE</scope>
    <source>
        <strain evidence="3">VT141</strain>
    </source>
</reference>
<keyword evidence="2" id="KW-1133">Transmembrane helix</keyword>
<keyword evidence="2" id="KW-0472">Membrane</keyword>
<feature type="transmembrane region" description="Helical" evidence="2">
    <location>
        <begin position="129"/>
        <end position="147"/>
    </location>
</feature>
<dbReference type="EMBL" id="JANIEX010000771">
    <property type="protein sequence ID" value="KAJ3563328.1"/>
    <property type="molecule type" value="Genomic_DNA"/>
</dbReference>
<feature type="transmembrane region" description="Helical" evidence="2">
    <location>
        <begin position="241"/>
        <end position="263"/>
    </location>
</feature>
<evidence type="ECO:0000313" key="3">
    <source>
        <dbReference type="EMBL" id="KAJ3563328.1"/>
    </source>
</evidence>
<dbReference type="Proteomes" id="UP001213000">
    <property type="component" value="Unassembled WGS sequence"/>
</dbReference>
<evidence type="ECO:0000256" key="1">
    <source>
        <dbReference type="SAM" id="MobiDB-lite"/>
    </source>
</evidence>